<evidence type="ECO:0000256" key="1">
    <source>
        <dbReference type="ARBA" id="ARBA00022612"/>
    </source>
</evidence>
<feature type="transmembrane region" description="Helical" evidence="4">
    <location>
        <begin position="566"/>
        <end position="587"/>
    </location>
</feature>
<dbReference type="PANTHER" id="PTHR37813:SF1">
    <property type="entry name" value="FELS-2 PROPHAGE PROTEIN"/>
    <property type="match status" value="1"/>
</dbReference>
<dbReference type="RefSeq" id="WP_103058279.1">
    <property type="nucleotide sequence ID" value="NZ_BSOF01000026.1"/>
</dbReference>
<organism evidence="6 7">
    <name type="scientific">Mixta theicola</name>
    <dbReference type="NCBI Taxonomy" id="1458355"/>
    <lineage>
        <taxon>Bacteria</taxon>
        <taxon>Pseudomonadati</taxon>
        <taxon>Pseudomonadota</taxon>
        <taxon>Gammaproteobacteria</taxon>
        <taxon>Enterobacterales</taxon>
        <taxon>Erwiniaceae</taxon>
        <taxon>Mixta</taxon>
    </lineage>
</organism>
<evidence type="ECO:0000313" key="7">
    <source>
        <dbReference type="Proteomes" id="UP000236345"/>
    </source>
</evidence>
<keyword evidence="2" id="KW-0175">Coiled coil</keyword>
<evidence type="ECO:0000256" key="2">
    <source>
        <dbReference type="SAM" id="Coils"/>
    </source>
</evidence>
<feature type="domain" description="Phage tail tape measure protein" evidence="5">
    <location>
        <begin position="239"/>
        <end position="440"/>
    </location>
</feature>
<feature type="region of interest" description="Disordered" evidence="3">
    <location>
        <begin position="782"/>
        <end position="820"/>
    </location>
</feature>
<feature type="transmembrane region" description="Helical" evidence="4">
    <location>
        <begin position="538"/>
        <end position="559"/>
    </location>
</feature>
<keyword evidence="4" id="KW-0472">Membrane</keyword>
<feature type="coiled-coil region" evidence="2">
    <location>
        <begin position="55"/>
        <end position="117"/>
    </location>
</feature>
<comment type="caution">
    <text evidence="6">The sequence shown here is derived from an EMBL/GenBank/DDBJ whole genome shotgun (WGS) entry which is preliminary data.</text>
</comment>
<dbReference type="EMBL" id="NWUO01000002">
    <property type="protein sequence ID" value="PNS12809.1"/>
    <property type="molecule type" value="Genomic_DNA"/>
</dbReference>
<name>A0A2K1QCQ0_9GAMM</name>
<protein>
    <submittedName>
        <fullName evidence="6">Phage tail tape measure protein</fullName>
    </submittedName>
</protein>
<keyword evidence="4" id="KW-0812">Transmembrane</keyword>
<keyword evidence="4" id="KW-1133">Transmembrane helix</keyword>
<dbReference type="OrthoDB" id="8019720at2"/>
<evidence type="ECO:0000256" key="3">
    <source>
        <dbReference type="SAM" id="MobiDB-lite"/>
    </source>
</evidence>
<evidence type="ECO:0000256" key="4">
    <source>
        <dbReference type="SAM" id="Phobius"/>
    </source>
</evidence>
<gene>
    <name evidence="6" type="ORF">COO59_02500</name>
</gene>
<proteinExistence type="predicted"/>
<keyword evidence="7" id="KW-1185">Reference proteome</keyword>
<dbReference type="Pfam" id="PF10145">
    <property type="entry name" value="PhageMin_Tail"/>
    <property type="match status" value="1"/>
</dbReference>
<feature type="transmembrane region" description="Helical" evidence="4">
    <location>
        <begin position="593"/>
        <end position="612"/>
    </location>
</feature>
<feature type="compositionally biased region" description="Low complexity" evidence="3">
    <location>
        <begin position="807"/>
        <end position="820"/>
    </location>
</feature>
<dbReference type="NCBIfam" id="TIGR01760">
    <property type="entry name" value="tape_meas_TP901"/>
    <property type="match status" value="1"/>
</dbReference>
<keyword evidence="1" id="KW-1188">Viral release from host cell</keyword>
<dbReference type="Proteomes" id="UP000236345">
    <property type="component" value="Unassembled WGS sequence"/>
</dbReference>
<dbReference type="PANTHER" id="PTHR37813">
    <property type="entry name" value="FELS-2 PROPHAGE PROTEIN"/>
    <property type="match status" value="1"/>
</dbReference>
<dbReference type="InterPro" id="IPR010090">
    <property type="entry name" value="Phage_tape_meas"/>
</dbReference>
<dbReference type="AlphaFoldDB" id="A0A2K1QCQ0"/>
<accession>A0A2K1QCQ0</accession>
<feature type="compositionally biased region" description="Basic and acidic residues" evidence="3">
    <location>
        <begin position="782"/>
        <end position="793"/>
    </location>
</feature>
<sequence>MSNNLKLQVLLKAVDQATRPFKAIQTATKSLSGSIRETQSNIKALDQQAAKIDGFRKASTQLAVTRNSLKEAKEEASALAVAFRNTERPTAAQTRALEAAKRAAAELQTKENSLRLSVQQQREALIAAGISTKNLSSEQQRLKTNSAQATVSLSRQKTELQRLGQQQEKLNRVNERYRAGQEIAGKVRNTGAAAFAGGSAALYAEGQLIAPGVEFDAQMSETQALLDTGKDDPKLAAIRKQARDIGGSTAFSPTDVARTQSTLARSGYNADDILASTESTVNLSLASKVDIAEAADIVTNMQTAFKIPIDEIQRVSDVMTKGFTKSNTDLLELGEAMKYVAPMAQAAGASIEDTTAMLGIMADNGIKGSMAGTGGSAIFSRLQAPTGQAPDALKELGIQTRDKKGNMLPVIGILKKIDASFKKNQLGTAQQAEYIKTIFGEEAAKGVVKLIDAAGNGKLQAKREMLMNSKGSAASVASIQVDNLDGDLKNLSSAWEDVRIEVFDQQNSSLRKLTTTANDWLVTAGKWVKQNPELTQKIVMVTGVLSTLVAGLGLIGLVAWPVMAGLNIIIAGAGLMGTAFSVAGGAITAALGAVTWPIVAVAAAVVAGALLIRKYWEPIKAFIAGVAEGFTAAAGPISDSFSSLKPVFSWVTDKVKELWDWFGKLLEPVKSTQAELATAGDMGKKFGNMLAEGLKIPGQALDQLRSGIDWVLEKLGIIDTKSDGLKDKVQSPDTVATGGAGMAADGLQRNIALGGAAYRPVTAPAASSGYSDQSQNSYQYDIHMHPGMSKDDALALMAQHQERQQRKTQAQQRSRMGWED</sequence>
<evidence type="ECO:0000259" key="5">
    <source>
        <dbReference type="Pfam" id="PF10145"/>
    </source>
</evidence>
<evidence type="ECO:0000313" key="6">
    <source>
        <dbReference type="EMBL" id="PNS12809.1"/>
    </source>
</evidence>
<reference evidence="7" key="1">
    <citation type="submission" date="2017-09" db="EMBL/GenBank/DDBJ databases">
        <authorList>
            <person name="Palmer M."/>
            <person name="Steenkamp E.T."/>
            <person name="Coetzee M.P."/>
            <person name="Avontuur J.R."/>
            <person name="Van Zyl E."/>
            <person name="Chan W.-Y."/>
            <person name="Blom J."/>
            <person name="Venter S.N."/>
        </authorList>
    </citation>
    <scope>NUCLEOTIDE SEQUENCE [LARGE SCALE GENOMIC DNA]</scope>
    <source>
        <strain evidence="7">QC88-366</strain>
    </source>
</reference>